<dbReference type="SMART" id="SM00448">
    <property type="entry name" value="REC"/>
    <property type="match status" value="2"/>
</dbReference>
<proteinExistence type="predicted"/>
<dbReference type="PROSITE" id="PS50110">
    <property type="entry name" value="RESPONSE_REGULATORY"/>
    <property type="match status" value="2"/>
</dbReference>
<dbReference type="InterPro" id="IPR011006">
    <property type="entry name" value="CheY-like_superfamily"/>
</dbReference>
<gene>
    <name evidence="3" type="primary">cheB_4</name>
    <name evidence="3" type="ORF">SPACI_013710</name>
</gene>
<organism evidence="3 4">
    <name type="scientific">Sporomusa acidovorans (strain ATCC 49682 / DSM 3132 / Mol)</name>
    <dbReference type="NCBI Taxonomy" id="1123286"/>
    <lineage>
        <taxon>Bacteria</taxon>
        <taxon>Bacillati</taxon>
        <taxon>Bacillota</taxon>
        <taxon>Negativicutes</taxon>
        <taxon>Selenomonadales</taxon>
        <taxon>Sporomusaceae</taxon>
        <taxon>Sporomusa</taxon>
    </lineage>
</organism>
<dbReference type="InterPro" id="IPR052048">
    <property type="entry name" value="ST_Response_Regulator"/>
</dbReference>
<dbReference type="PANTHER" id="PTHR43228">
    <property type="entry name" value="TWO-COMPONENT RESPONSE REGULATOR"/>
    <property type="match status" value="1"/>
</dbReference>
<evidence type="ECO:0000256" key="1">
    <source>
        <dbReference type="PROSITE-ProRule" id="PRU00169"/>
    </source>
</evidence>
<dbReference type="InterPro" id="IPR001789">
    <property type="entry name" value="Sig_transdc_resp-reg_receiver"/>
</dbReference>
<evidence type="ECO:0000313" key="4">
    <source>
        <dbReference type="Proteomes" id="UP000216052"/>
    </source>
</evidence>
<reference evidence="3" key="1">
    <citation type="submission" date="2024-05" db="EMBL/GenBank/DDBJ databases">
        <title>Isolation and characterization of Sporomusa carbonis sp. nov., a carboxydotrophic hydrogenogen in the genus of Sporomusa isolated from a charcoal burning pile.</title>
        <authorList>
            <person name="Boeer T."/>
            <person name="Rosenbaum F."/>
            <person name="Eysell L."/>
            <person name="Mueller V."/>
            <person name="Daniel R."/>
            <person name="Poehlein A."/>
        </authorList>
    </citation>
    <scope>NUCLEOTIDE SEQUENCE [LARGE SCALE GENOMIC DNA]</scope>
    <source>
        <strain evidence="3">DSM 3132</strain>
    </source>
</reference>
<feature type="domain" description="Response regulatory" evidence="2">
    <location>
        <begin position="3"/>
        <end position="118"/>
    </location>
</feature>
<dbReference type="SUPFAM" id="SSF52172">
    <property type="entry name" value="CheY-like"/>
    <property type="match status" value="2"/>
</dbReference>
<dbReference type="RefSeq" id="WP_211285168.1">
    <property type="nucleotide sequence ID" value="NZ_CP155571.1"/>
</dbReference>
<dbReference type="EMBL" id="CP155571">
    <property type="protein sequence ID" value="XFO71356.1"/>
    <property type="molecule type" value="Genomic_DNA"/>
</dbReference>
<keyword evidence="1" id="KW-0597">Phosphoprotein</keyword>
<keyword evidence="3" id="KW-0378">Hydrolase</keyword>
<evidence type="ECO:0000259" key="2">
    <source>
        <dbReference type="PROSITE" id="PS50110"/>
    </source>
</evidence>
<evidence type="ECO:0000313" key="3">
    <source>
        <dbReference type="EMBL" id="XFO71356.1"/>
    </source>
</evidence>
<dbReference type="EC" id="3.5.1.44" evidence="3"/>
<accession>A0ABZ3IZY1</accession>
<dbReference type="Pfam" id="PF00072">
    <property type="entry name" value="Response_reg"/>
    <property type="match status" value="2"/>
</dbReference>
<name>A0ABZ3IZY1_SPOA4</name>
<dbReference type="Proteomes" id="UP000216052">
    <property type="component" value="Chromosome"/>
</dbReference>
<feature type="modified residue" description="4-aspartylphosphate" evidence="1">
    <location>
        <position position="200"/>
    </location>
</feature>
<protein>
    <submittedName>
        <fullName evidence="3">Protein-glutamate methylesterase/protein-glutamine glutaminase</fullName>
        <ecNumber evidence="3">3.5.1.44</ecNumber>
    </submittedName>
</protein>
<feature type="modified residue" description="4-aspartylphosphate" evidence="1">
    <location>
        <position position="53"/>
    </location>
</feature>
<dbReference type="PANTHER" id="PTHR43228:SF1">
    <property type="entry name" value="TWO-COMPONENT RESPONSE REGULATOR ARR22"/>
    <property type="match status" value="1"/>
</dbReference>
<sequence>MANILIVDDSMMERKILGDIITALGHNVIGQAKNGEQAVEEYLKLKPDLVTMDLTMKISDGAEAISKIIAADPQACIVVVSSHQEKQIIGDALERGARHFIIKPVSLQKVSAVISTVLQQPFDKDRHLELISHLKAACNFQEKPKRHSARILIADDSTFARQMLRDVVIALGHVVVGEATNGAQAFVEYARLKPDLVTMDLTMQGLGGAETISKIMAAYPDARIIVISAIETRAGIIDALERGARHFIVKPICQEKVAAAIENVLQQKFDLQKQLSSIHKLKSNEAMRAIVDAETEYEAPYAISTQDNFIHVFIYQSLTLTSCQTLMAELSEYLDGRPRLLLNFGTMSKLESPLFDQFNELAKLIENNLGVVQAISYRKEFVESIANKTLGKNANLLAEVLRYSEN</sequence>
<dbReference type="Gene3D" id="3.40.50.2300">
    <property type="match status" value="2"/>
</dbReference>
<dbReference type="GO" id="GO:0050568">
    <property type="term" value="F:protein-glutamine glutaminase activity"/>
    <property type="evidence" value="ECO:0007669"/>
    <property type="project" value="UniProtKB-EC"/>
</dbReference>
<feature type="domain" description="Response regulatory" evidence="2">
    <location>
        <begin position="150"/>
        <end position="265"/>
    </location>
</feature>
<keyword evidence="4" id="KW-1185">Reference proteome</keyword>